<proteinExistence type="predicted"/>
<protein>
    <submittedName>
        <fullName evidence="1">Uncharacterized protein</fullName>
    </submittedName>
</protein>
<sequence>MIDLFSMWMTPYFPQIYQQPVDNNVNNLIPLLIIISLKSCTLWMKERITPNIRHLYAWFRHSGELDKE</sequence>
<keyword evidence="2" id="KW-1185">Reference proteome</keyword>
<gene>
    <name evidence="1" type="ORF">PAECIP111893_05130</name>
</gene>
<comment type="caution">
    <text evidence="1">The sequence shown here is derived from an EMBL/GenBank/DDBJ whole genome shotgun (WGS) entry which is preliminary data.</text>
</comment>
<dbReference type="Proteomes" id="UP000838686">
    <property type="component" value="Unassembled WGS sequence"/>
</dbReference>
<dbReference type="EMBL" id="CAKMMF010000046">
    <property type="protein sequence ID" value="CAH1224481.1"/>
    <property type="molecule type" value="Genomic_DNA"/>
</dbReference>
<name>A0ABN8H1C6_9BACL</name>
<organism evidence="1 2">
    <name type="scientific">Paenibacillus plantiphilus</name>
    <dbReference type="NCBI Taxonomy" id="2905650"/>
    <lineage>
        <taxon>Bacteria</taxon>
        <taxon>Bacillati</taxon>
        <taxon>Bacillota</taxon>
        <taxon>Bacilli</taxon>
        <taxon>Bacillales</taxon>
        <taxon>Paenibacillaceae</taxon>
        <taxon>Paenibacillus</taxon>
    </lineage>
</organism>
<evidence type="ECO:0000313" key="1">
    <source>
        <dbReference type="EMBL" id="CAH1224481.1"/>
    </source>
</evidence>
<reference evidence="1" key="1">
    <citation type="submission" date="2022-01" db="EMBL/GenBank/DDBJ databases">
        <authorList>
            <person name="Criscuolo A."/>
        </authorList>
    </citation>
    <scope>NUCLEOTIDE SEQUENCE</scope>
    <source>
        <strain evidence="1">CIP111893</strain>
    </source>
</reference>
<evidence type="ECO:0000313" key="2">
    <source>
        <dbReference type="Proteomes" id="UP000838686"/>
    </source>
</evidence>
<accession>A0ABN8H1C6</accession>